<dbReference type="InterPro" id="IPR001126">
    <property type="entry name" value="UmuC"/>
</dbReference>
<feature type="domain" description="DNA polymerase Y-family little finger" evidence="8">
    <location>
        <begin position="299"/>
        <end position="389"/>
    </location>
</feature>
<evidence type="ECO:0000256" key="1">
    <source>
        <dbReference type="ARBA" id="ARBA00011245"/>
    </source>
</evidence>
<evidence type="ECO:0000256" key="5">
    <source>
        <dbReference type="ARBA" id="ARBA00049244"/>
    </source>
</evidence>
<sequence length="565" mass="61659">MTTDASAPTGPPAPKPPPTRTPGTPGHAPPRRILALWCARLSVDRWRLGLGPEHACAPGEGADAEPTALITETAHGPRIAAVNHAGRAAGVAVGTMLADARTVCPEVRTAPADPAGDLAFLEKLALWARRWGPWSALDAPDGVLVDVTAVAHLFGGEARLLADVETACTTRGLAVRSAIAPTAGAAWALAHYGPVRSIARPEDDLLARLAELPVAALRLDDDVLTVLRRLGLKRLGELAGVAGSGADGESEAASRDAIQRRFRNRKSPAANPLIRLDQLLGRVPEPLLPVAARAMPLVQRRLVEPIRHRDLLDRVLADLAQDMARELEGRGEGARRLEIGLWRVDGEVIVRRLELAAATRDPDHVIRLFGRKLDDVDAGFGVETVRLTASWTEPLALEQGDIEQSAQQRGTSLAACIDRLTVRLGAEAVRRPVPRASHLPERATGWQGPLEPVPPAQGLLEFHQRPLKLLDRPERIAVLYASPDGFPQRFRWRGQVREVARVEGPERIAPEWWRERSSARLRDYYRIEDDAGRRYWIYRHGIAGDGRGKDREGHAPDWFLQGLCT</sequence>
<feature type="domain" description="UmuC" evidence="7">
    <location>
        <begin position="70"/>
        <end position="188"/>
    </location>
</feature>
<dbReference type="GO" id="GO:0006281">
    <property type="term" value="P:DNA repair"/>
    <property type="evidence" value="ECO:0007669"/>
    <property type="project" value="InterPro"/>
</dbReference>
<comment type="catalytic activity">
    <reaction evidence="5">
        <text>DNA(n) + a 2'-deoxyribonucleoside 5'-triphosphate = DNA(n+1) + diphosphate</text>
        <dbReference type="Rhea" id="RHEA:22508"/>
        <dbReference type="Rhea" id="RHEA-COMP:17339"/>
        <dbReference type="Rhea" id="RHEA-COMP:17340"/>
        <dbReference type="ChEBI" id="CHEBI:33019"/>
        <dbReference type="ChEBI" id="CHEBI:61560"/>
        <dbReference type="ChEBI" id="CHEBI:173112"/>
        <dbReference type="EC" id="2.7.7.7"/>
    </reaction>
</comment>
<evidence type="ECO:0000259" key="9">
    <source>
        <dbReference type="Pfam" id="PF20114"/>
    </source>
</evidence>
<evidence type="ECO:0000256" key="3">
    <source>
        <dbReference type="ARBA" id="ARBA00022763"/>
    </source>
</evidence>
<comment type="caution">
    <text evidence="10">The sequence shown here is derived from an EMBL/GenBank/DDBJ whole genome shotgun (WGS) entry which is preliminary data.</text>
</comment>
<evidence type="ECO:0000256" key="6">
    <source>
        <dbReference type="SAM" id="MobiDB-lite"/>
    </source>
</evidence>
<protein>
    <recommendedName>
        <fullName evidence="2">DNA-directed DNA polymerase</fullName>
        <ecNumber evidence="2">2.7.7.7</ecNumber>
    </recommendedName>
</protein>
<keyword evidence="3" id="KW-0227">DNA damage</keyword>
<proteinExistence type="predicted"/>
<accession>A0A074N3R8</accession>
<name>A0A074N3R8_9SPHN</name>
<dbReference type="AlphaFoldDB" id="A0A074N3R8"/>
<dbReference type="SUPFAM" id="SSF56672">
    <property type="entry name" value="DNA/RNA polymerases"/>
    <property type="match status" value="1"/>
</dbReference>
<dbReference type="InterPro" id="IPR043502">
    <property type="entry name" value="DNA/RNA_pol_sf"/>
</dbReference>
<feature type="compositionally biased region" description="Pro residues" evidence="6">
    <location>
        <begin position="9"/>
        <end position="20"/>
    </location>
</feature>
<organism evidence="10 11">
    <name type="scientific">Erythrobacter litoralis</name>
    <dbReference type="NCBI Taxonomy" id="39960"/>
    <lineage>
        <taxon>Bacteria</taxon>
        <taxon>Pseudomonadati</taxon>
        <taxon>Pseudomonadota</taxon>
        <taxon>Alphaproteobacteria</taxon>
        <taxon>Sphingomonadales</taxon>
        <taxon>Erythrobacteraceae</taxon>
        <taxon>Erythrobacter/Porphyrobacter group</taxon>
        <taxon>Erythrobacter</taxon>
    </lineage>
</organism>
<evidence type="ECO:0000259" key="8">
    <source>
        <dbReference type="Pfam" id="PF11799"/>
    </source>
</evidence>
<dbReference type="Proteomes" id="UP000027866">
    <property type="component" value="Unassembled WGS sequence"/>
</dbReference>
<dbReference type="Pfam" id="PF20114">
    <property type="entry name" value="DUF6504"/>
    <property type="match status" value="1"/>
</dbReference>
<dbReference type="InterPro" id="IPR045443">
    <property type="entry name" value="DUF6504"/>
</dbReference>
<evidence type="ECO:0000313" key="11">
    <source>
        <dbReference type="Proteomes" id="UP000027866"/>
    </source>
</evidence>
<dbReference type="OrthoDB" id="9788640at2"/>
<evidence type="ECO:0000313" key="10">
    <source>
        <dbReference type="EMBL" id="KEO98828.1"/>
    </source>
</evidence>
<comment type="subunit">
    <text evidence="1">Monomer.</text>
</comment>
<dbReference type="PANTHER" id="PTHR35369:SF2">
    <property type="entry name" value="BLR3025 PROTEIN"/>
    <property type="match status" value="1"/>
</dbReference>
<dbReference type="CDD" id="cd03468">
    <property type="entry name" value="PolY_like"/>
    <property type="match status" value="1"/>
</dbReference>
<keyword evidence="11" id="KW-1185">Reference proteome</keyword>
<feature type="region of interest" description="Disordered" evidence="6">
    <location>
        <begin position="1"/>
        <end position="29"/>
    </location>
</feature>
<dbReference type="PANTHER" id="PTHR35369">
    <property type="entry name" value="BLR3025 PROTEIN-RELATED"/>
    <property type="match status" value="1"/>
</dbReference>
<comment type="function">
    <text evidence="4">Poorly processive, error-prone DNA polymerase involved in untargeted mutagenesis. Copies undamaged DNA at stalled replication forks, which arise in vivo from mismatched or misaligned primer ends. These misaligned primers can be extended by PolIV. Exhibits no 3'-5' exonuclease (proofreading) activity. May be involved in translesional synthesis, in conjunction with the beta clamp from PolIII.</text>
</comment>
<reference evidence="10 11" key="1">
    <citation type="submission" date="2014-04" db="EMBL/GenBank/DDBJ databases">
        <title>A comprehensive comparison of genomes of Erythrobacter spp. Strains.</title>
        <authorList>
            <person name="Zheng Q."/>
        </authorList>
    </citation>
    <scope>NUCLEOTIDE SEQUENCE [LARGE SCALE GENOMIC DNA]</scope>
    <source>
        <strain evidence="10 11">DSM 8509</strain>
    </source>
</reference>
<feature type="domain" description="DUF6504" evidence="9">
    <location>
        <begin position="482"/>
        <end position="546"/>
    </location>
</feature>
<dbReference type="EMBL" id="JMIX01000003">
    <property type="protein sequence ID" value="KEO98828.1"/>
    <property type="molecule type" value="Genomic_DNA"/>
</dbReference>
<dbReference type="Pfam" id="PF00817">
    <property type="entry name" value="IMS"/>
    <property type="match status" value="1"/>
</dbReference>
<gene>
    <name evidence="10" type="ORF">EH32_06905</name>
</gene>
<evidence type="ECO:0000259" key="7">
    <source>
        <dbReference type="Pfam" id="PF00817"/>
    </source>
</evidence>
<evidence type="ECO:0000256" key="4">
    <source>
        <dbReference type="ARBA" id="ARBA00025589"/>
    </source>
</evidence>
<dbReference type="EC" id="2.7.7.7" evidence="2"/>
<dbReference type="InterPro" id="IPR050356">
    <property type="entry name" value="SulA_CellDiv_inhibitor"/>
</dbReference>
<dbReference type="Pfam" id="PF11799">
    <property type="entry name" value="IMS_C"/>
    <property type="match status" value="1"/>
</dbReference>
<evidence type="ECO:0000256" key="2">
    <source>
        <dbReference type="ARBA" id="ARBA00012417"/>
    </source>
</evidence>
<dbReference type="InterPro" id="IPR017961">
    <property type="entry name" value="DNA_pol_Y-fam_little_finger"/>
</dbReference>
<dbReference type="GO" id="GO:0003684">
    <property type="term" value="F:damaged DNA binding"/>
    <property type="evidence" value="ECO:0007669"/>
    <property type="project" value="InterPro"/>
</dbReference>